<proteinExistence type="predicted"/>
<accession>A0A151NCP7</accession>
<organism evidence="1 2">
    <name type="scientific">Alligator mississippiensis</name>
    <name type="common">American alligator</name>
    <dbReference type="NCBI Taxonomy" id="8496"/>
    <lineage>
        <taxon>Eukaryota</taxon>
        <taxon>Metazoa</taxon>
        <taxon>Chordata</taxon>
        <taxon>Craniata</taxon>
        <taxon>Vertebrata</taxon>
        <taxon>Euteleostomi</taxon>
        <taxon>Archelosauria</taxon>
        <taxon>Archosauria</taxon>
        <taxon>Crocodylia</taxon>
        <taxon>Alligatoridae</taxon>
        <taxon>Alligatorinae</taxon>
        <taxon>Alligator</taxon>
    </lineage>
</organism>
<name>A0A151NCP7_ALLMI</name>
<dbReference type="EMBL" id="AKHW03003396">
    <property type="protein sequence ID" value="KYO34530.1"/>
    <property type="molecule type" value="Genomic_DNA"/>
</dbReference>
<comment type="caution">
    <text evidence="1">The sequence shown here is derived from an EMBL/GenBank/DDBJ whole genome shotgun (WGS) entry which is preliminary data.</text>
</comment>
<evidence type="ECO:0000313" key="1">
    <source>
        <dbReference type="EMBL" id="KYO34530.1"/>
    </source>
</evidence>
<keyword evidence="2" id="KW-1185">Reference proteome</keyword>
<gene>
    <name evidence="1" type="ORF">Y1Q_0005399</name>
</gene>
<protein>
    <submittedName>
        <fullName evidence="1">Uncharacterized protein</fullName>
    </submittedName>
</protein>
<sequence>MDTWALLLARPDPALLVLGKARVDLTGAQLESSWDPDHSGSHGCQKHFLLYEEERLGRCWSDACWPRR</sequence>
<reference evidence="1 2" key="1">
    <citation type="journal article" date="2012" name="Genome Biol.">
        <title>Sequencing three crocodilian genomes to illuminate the evolution of archosaurs and amniotes.</title>
        <authorList>
            <person name="St John J.A."/>
            <person name="Braun E.L."/>
            <person name="Isberg S.R."/>
            <person name="Miles L.G."/>
            <person name="Chong A.Y."/>
            <person name="Gongora J."/>
            <person name="Dalzell P."/>
            <person name="Moran C."/>
            <person name="Bed'hom B."/>
            <person name="Abzhanov A."/>
            <person name="Burgess S.C."/>
            <person name="Cooksey A.M."/>
            <person name="Castoe T.A."/>
            <person name="Crawford N.G."/>
            <person name="Densmore L.D."/>
            <person name="Drew J.C."/>
            <person name="Edwards S.V."/>
            <person name="Faircloth B.C."/>
            <person name="Fujita M.K."/>
            <person name="Greenwold M.J."/>
            <person name="Hoffmann F.G."/>
            <person name="Howard J.M."/>
            <person name="Iguchi T."/>
            <person name="Janes D.E."/>
            <person name="Khan S.Y."/>
            <person name="Kohno S."/>
            <person name="de Koning A.J."/>
            <person name="Lance S.L."/>
            <person name="McCarthy F.M."/>
            <person name="McCormack J.E."/>
            <person name="Merchant M.E."/>
            <person name="Peterson D.G."/>
            <person name="Pollock D.D."/>
            <person name="Pourmand N."/>
            <person name="Raney B.J."/>
            <person name="Roessler K.A."/>
            <person name="Sanford J.R."/>
            <person name="Sawyer R.H."/>
            <person name="Schmidt C.J."/>
            <person name="Triplett E.W."/>
            <person name="Tuberville T.D."/>
            <person name="Venegas-Anaya M."/>
            <person name="Howard J.T."/>
            <person name="Jarvis E.D."/>
            <person name="Guillette L.J.Jr."/>
            <person name="Glenn T.C."/>
            <person name="Green R.E."/>
            <person name="Ray D.A."/>
        </authorList>
    </citation>
    <scope>NUCLEOTIDE SEQUENCE [LARGE SCALE GENOMIC DNA]</scope>
    <source>
        <strain evidence="1">KSC_2009_1</strain>
    </source>
</reference>
<dbReference type="AlphaFoldDB" id="A0A151NCP7"/>
<dbReference type="Proteomes" id="UP000050525">
    <property type="component" value="Unassembled WGS sequence"/>
</dbReference>
<evidence type="ECO:0000313" key="2">
    <source>
        <dbReference type="Proteomes" id="UP000050525"/>
    </source>
</evidence>